<gene>
    <name evidence="1" type="ORF">SAMN05660413_00029</name>
</gene>
<protein>
    <submittedName>
        <fullName evidence="1">Uncharacterized protein</fullName>
    </submittedName>
</protein>
<evidence type="ECO:0000313" key="1">
    <source>
        <dbReference type="EMBL" id="SFN24976.1"/>
    </source>
</evidence>
<dbReference type="STRING" id="287099.SAMN05660413_00029"/>
<proteinExistence type="predicted"/>
<dbReference type="Proteomes" id="UP000199153">
    <property type="component" value="Unassembled WGS sequence"/>
</dbReference>
<dbReference type="AlphaFoldDB" id="A0A1I4XHD7"/>
<name>A0A1I4XHD7_9FLAO</name>
<keyword evidence="2" id="KW-1185">Reference proteome</keyword>
<dbReference type="RefSeq" id="WP_093404347.1">
    <property type="nucleotide sequence ID" value="NZ_FOVL01000001.1"/>
</dbReference>
<reference evidence="1 2" key="1">
    <citation type="submission" date="2016-10" db="EMBL/GenBank/DDBJ databases">
        <authorList>
            <person name="de Groot N.N."/>
        </authorList>
    </citation>
    <scope>NUCLEOTIDE SEQUENCE [LARGE SCALE GENOMIC DNA]</scope>
    <source>
        <strain evidence="1 2">DSM 17794</strain>
    </source>
</reference>
<evidence type="ECO:0000313" key="2">
    <source>
        <dbReference type="Proteomes" id="UP000199153"/>
    </source>
</evidence>
<dbReference type="EMBL" id="FOVL01000001">
    <property type="protein sequence ID" value="SFN24976.1"/>
    <property type="molecule type" value="Genomic_DNA"/>
</dbReference>
<sequence>MFNKPFLDLTQFAHTKTQEKFYNSNSIDANPYFIGFGNPDSDILFIGQEMAIDPVKHPVTLEMESYRNPEHWNTIIEEKISDKNYSFKGKNGFLNPRRPYDIKATGTWQSYEKLVKKISDLNLNKNLEFFQHCFITELNTTTSKRQMGFKDCDEREILIKNQFYKSFPITILATGSYVKKEKIENLFNVKHSKENSDSQRYKKFEVYYSQNKERILINTRQLSQFYFSGEEKNLYFQKIADKVK</sequence>
<organism evidence="1 2">
    <name type="scientific">Salegentibacter flavus</name>
    <dbReference type="NCBI Taxonomy" id="287099"/>
    <lineage>
        <taxon>Bacteria</taxon>
        <taxon>Pseudomonadati</taxon>
        <taxon>Bacteroidota</taxon>
        <taxon>Flavobacteriia</taxon>
        <taxon>Flavobacteriales</taxon>
        <taxon>Flavobacteriaceae</taxon>
        <taxon>Salegentibacter</taxon>
    </lineage>
</organism>
<dbReference type="OrthoDB" id="1075713at2"/>
<accession>A0A1I4XHD7</accession>